<gene>
    <name evidence="2" type="ORF">PSON_ATCC_30995.1.T0620174</name>
    <name evidence="3" type="ORF">PSON_ATCC_30995.1.T0620176</name>
</gene>
<dbReference type="Proteomes" id="UP000692954">
    <property type="component" value="Unassembled WGS sequence"/>
</dbReference>
<dbReference type="AlphaFoldDB" id="A0A8S1NVX2"/>
<keyword evidence="1" id="KW-0175">Coiled coil</keyword>
<evidence type="ECO:0000313" key="3">
    <source>
        <dbReference type="EMBL" id="CAD8094393.1"/>
    </source>
</evidence>
<reference evidence="2" key="1">
    <citation type="submission" date="2021-01" db="EMBL/GenBank/DDBJ databases">
        <authorList>
            <consortium name="Genoscope - CEA"/>
            <person name="William W."/>
        </authorList>
    </citation>
    <scope>NUCLEOTIDE SEQUENCE</scope>
</reference>
<dbReference type="EMBL" id="CAJJDN010000062">
    <property type="protein sequence ID" value="CAD8094393.1"/>
    <property type="molecule type" value="Genomic_DNA"/>
</dbReference>
<sequence>MIIKAIYSEQLGIAHCIKDDSINILFRRHCGIKIQGHYFLSLLEIYYLLNYKECMVCRYNEELKEQYDIQNYHWINDPVDFLNTFKPDVHRICAYIQIRNMDLYLSFQLKAEQMEKVNQQIKNLSRKKVAEQDNKQNGDYEFLLYKTISEYKNNLRGLKLSLVLFKEQVDQEILKSVDVIGLMENGEVKLIMLEDM</sequence>
<feature type="coiled-coil region" evidence="1">
    <location>
        <begin position="107"/>
        <end position="134"/>
    </location>
</feature>
<proteinExistence type="predicted"/>
<comment type="caution">
    <text evidence="2">The sequence shown here is derived from an EMBL/GenBank/DDBJ whole genome shotgun (WGS) entry which is preliminary data.</text>
</comment>
<organism evidence="2 4">
    <name type="scientific">Paramecium sonneborni</name>
    <dbReference type="NCBI Taxonomy" id="65129"/>
    <lineage>
        <taxon>Eukaryota</taxon>
        <taxon>Sar</taxon>
        <taxon>Alveolata</taxon>
        <taxon>Ciliophora</taxon>
        <taxon>Intramacronucleata</taxon>
        <taxon>Oligohymenophorea</taxon>
        <taxon>Peniculida</taxon>
        <taxon>Parameciidae</taxon>
        <taxon>Paramecium</taxon>
    </lineage>
</organism>
<name>A0A8S1NVX2_9CILI</name>
<evidence type="ECO:0000313" key="4">
    <source>
        <dbReference type="Proteomes" id="UP000692954"/>
    </source>
</evidence>
<evidence type="ECO:0000313" key="2">
    <source>
        <dbReference type="EMBL" id="CAD8094391.1"/>
    </source>
</evidence>
<keyword evidence="4" id="KW-1185">Reference proteome</keyword>
<dbReference type="OrthoDB" id="292200at2759"/>
<accession>A0A8S1NVX2</accession>
<protein>
    <submittedName>
        <fullName evidence="2">Uncharacterized protein</fullName>
    </submittedName>
</protein>
<dbReference type="EMBL" id="CAJJDN010000062">
    <property type="protein sequence ID" value="CAD8094391.1"/>
    <property type="molecule type" value="Genomic_DNA"/>
</dbReference>
<evidence type="ECO:0000256" key="1">
    <source>
        <dbReference type="SAM" id="Coils"/>
    </source>
</evidence>